<evidence type="ECO:0000259" key="5">
    <source>
        <dbReference type="PROSITE" id="PS50102"/>
    </source>
</evidence>
<dbReference type="EMBL" id="JARJCW010000003">
    <property type="protein sequence ID" value="KAJ7227067.1"/>
    <property type="molecule type" value="Genomic_DNA"/>
</dbReference>
<keyword evidence="3" id="KW-0539">Nucleus</keyword>
<dbReference type="SMART" id="SM00360">
    <property type="entry name" value="RRM"/>
    <property type="match status" value="1"/>
</dbReference>
<dbReference type="PROSITE" id="PS50102">
    <property type="entry name" value="RRM"/>
    <property type="match status" value="1"/>
</dbReference>
<organism evidence="6 7">
    <name type="scientific">Mycena pura</name>
    <dbReference type="NCBI Taxonomy" id="153505"/>
    <lineage>
        <taxon>Eukaryota</taxon>
        <taxon>Fungi</taxon>
        <taxon>Dikarya</taxon>
        <taxon>Basidiomycota</taxon>
        <taxon>Agaricomycotina</taxon>
        <taxon>Agaricomycetes</taxon>
        <taxon>Agaricomycetidae</taxon>
        <taxon>Agaricales</taxon>
        <taxon>Marasmiineae</taxon>
        <taxon>Mycenaceae</taxon>
        <taxon>Mycena</taxon>
    </lineage>
</organism>
<comment type="subcellular location">
    <subcellularLocation>
        <location evidence="1">Nucleus</location>
        <location evidence="1">Nucleolus</location>
    </subcellularLocation>
</comment>
<evidence type="ECO:0000313" key="6">
    <source>
        <dbReference type="EMBL" id="KAJ7227067.1"/>
    </source>
</evidence>
<gene>
    <name evidence="6" type="ORF">GGX14DRAFT_347574</name>
</gene>
<evidence type="ECO:0000256" key="1">
    <source>
        <dbReference type="ARBA" id="ARBA00004604"/>
    </source>
</evidence>
<evidence type="ECO:0000256" key="3">
    <source>
        <dbReference type="ARBA" id="ARBA00023242"/>
    </source>
</evidence>
<dbReference type="InterPro" id="IPR035979">
    <property type="entry name" value="RBD_domain_sf"/>
</dbReference>
<dbReference type="Proteomes" id="UP001219525">
    <property type="component" value="Unassembled WGS sequence"/>
</dbReference>
<dbReference type="PANTHER" id="PTHR46754">
    <property type="entry name" value="MKI67 FHA DOMAIN-INTERACTING NUCLEOLAR PHOSPHOPROTEIN"/>
    <property type="match status" value="1"/>
</dbReference>
<keyword evidence="2 4" id="KW-0694">RNA-binding</keyword>
<name>A0AAD6YR59_9AGAR</name>
<reference evidence="6" key="1">
    <citation type="submission" date="2023-03" db="EMBL/GenBank/DDBJ databases">
        <title>Massive genome expansion in bonnet fungi (Mycena s.s.) driven by repeated elements and novel gene families across ecological guilds.</title>
        <authorList>
            <consortium name="Lawrence Berkeley National Laboratory"/>
            <person name="Harder C.B."/>
            <person name="Miyauchi S."/>
            <person name="Viragh M."/>
            <person name="Kuo A."/>
            <person name="Thoen E."/>
            <person name="Andreopoulos B."/>
            <person name="Lu D."/>
            <person name="Skrede I."/>
            <person name="Drula E."/>
            <person name="Henrissat B."/>
            <person name="Morin E."/>
            <person name="Kohler A."/>
            <person name="Barry K."/>
            <person name="LaButti K."/>
            <person name="Morin E."/>
            <person name="Salamov A."/>
            <person name="Lipzen A."/>
            <person name="Mereny Z."/>
            <person name="Hegedus B."/>
            <person name="Baldrian P."/>
            <person name="Stursova M."/>
            <person name="Weitz H."/>
            <person name="Taylor A."/>
            <person name="Grigoriev I.V."/>
            <person name="Nagy L.G."/>
            <person name="Martin F."/>
            <person name="Kauserud H."/>
        </authorList>
    </citation>
    <scope>NUCLEOTIDE SEQUENCE</scope>
    <source>
        <strain evidence="6">9144</strain>
    </source>
</reference>
<evidence type="ECO:0000256" key="4">
    <source>
        <dbReference type="PROSITE-ProRule" id="PRU00176"/>
    </source>
</evidence>
<dbReference type="InterPro" id="IPR000504">
    <property type="entry name" value="RRM_dom"/>
</dbReference>
<dbReference type="Pfam" id="PF00076">
    <property type="entry name" value="RRM_1"/>
    <property type="match status" value="1"/>
</dbReference>
<dbReference type="GO" id="GO:0005730">
    <property type="term" value="C:nucleolus"/>
    <property type="evidence" value="ECO:0007669"/>
    <property type="project" value="UniProtKB-SubCell"/>
</dbReference>
<dbReference type="InterPro" id="IPR012677">
    <property type="entry name" value="Nucleotide-bd_a/b_plait_sf"/>
</dbReference>
<dbReference type="CDD" id="cd12307">
    <property type="entry name" value="RRM_NIFK_like"/>
    <property type="match status" value="1"/>
</dbReference>
<comment type="caution">
    <text evidence="6">The sequence shown here is derived from an EMBL/GenBank/DDBJ whole genome shotgun (WGS) entry which is preliminary data.</text>
</comment>
<sequence>MQVEESAFDVAKLPTIAKDDATVKLKLENAKRQPTGDRGVLFLGRLPHGFYEDQLKAYFSQFGTVTRLRVSRNKKASLPPHNPRFPPTGTSKHYGFLEFDSSSVAQIVADTMDNYLLMGHILRCKVIPKDQVHPELWVGANRKWRPVPKARVTQAEHNKLRTKEQQVRATHRLLKRQQERQRKLAKEGISYDFGAAGYVRSYTFQRNAFSKKTFADTSKTNRSVVSI</sequence>
<dbReference type="Gene3D" id="3.30.70.330">
    <property type="match status" value="1"/>
</dbReference>
<keyword evidence="7" id="KW-1185">Reference proteome</keyword>
<evidence type="ECO:0000256" key="2">
    <source>
        <dbReference type="ARBA" id="ARBA00022884"/>
    </source>
</evidence>
<proteinExistence type="predicted"/>
<evidence type="ECO:0000313" key="7">
    <source>
        <dbReference type="Proteomes" id="UP001219525"/>
    </source>
</evidence>
<accession>A0AAD6YR59</accession>
<dbReference type="AlphaFoldDB" id="A0AAD6YR59"/>
<feature type="domain" description="RRM" evidence="5">
    <location>
        <begin position="39"/>
        <end position="129"/>
    </location>
</feature>
<dbReference type="SUPFAM" id="SSF54928">
    <property type="entry name" value="RNA-binding domain, RBD"/>
    <property type="match status" value="1"/>
</dbReference>
<dbReference type="GO" id="GO:0003723">
    <property type="term" value="F:RNA binding"/>
    <property type="evidence" value="ECO:0007669"/>
    <property type="project" value="UniProtKB-UniRule"/>
</dbReference>
<protein>
    <recommendedName>
        <fullName evidence="5">RRM domain-containing protein</fullName>
    </recommendedName>
</protein>